<name>A0ABQ0NAX4_9LACO</name>
<sequence length="105" mass="10497">MSSCCAAEFPLAEVALCVATVAVELAALLEDVAVELAVLDVEVAVEDAELASVAADEVVAELVAAELAALETCSVLVSVFAEVSAEALTLAKTKPAARANVVAPA</sequence>
<reference evidence="1 2" key="1">
    <citation type="submission" date="2017-04" db="EMBL/GenBank/DDBJ databases">
        <title>In vitro and in silico characterization of Lactobacillus paraplantarum D2-1, a starter culture for soymilk fermentation.</title>
        <authorList>
            <person name="Endo A."/>
            <person name="Sasaki F."/>
            <person name="Maeno S."/>
            <person name="Kanesaki Y."/>
            <person name="Kubota E."/>
            <person name="Torres G.A."/>
            <person name="Tomita S."/>
            <person name="Nakagawa J."/>
        </authorList>
    </citation>
    <scope>NUCLEOTIDE SEQUENCE [LARGE SCALE GENOMIC DNA]</scope>
    <source>
        <strain evidence="1 2">D2-1</strain>
    </source>
</reference>
<protein>
    <submittedName>
        <fullName evidence="1">Uncharacterized protein</fullName>
    </submittedName>
</protein>
<evidence type="ECO:0000313" key="2">
    <source>
        <dbReference type="Proteomes" id="UP000236162"/>
    </source>
</evidence>
<proteinExistence type="predicted"/>
<keyword evidence="2" id="KW-1185">Reference proteome</keyword>
<accession>A0ABQ0NAX4</accession>
<dbReference type="Proteomes" id="UP000236162">
    <property type="component" value="Unassembled WGS sequence"/>
</dbReference>
<comment type="caution">
    <text evidence="1">The sequence shown here is derived from an EMBL/GenBank/DDBJ whole genome shotgun (WGS) entry which is preliminary data.</text>
</comment>
<organism evidence="1 2">
    <name type="scientific">Lactiplantibacillus paraplantarum</name>
    <dbReference type="NCBI Taxonomy" id="60520"/>
    <lineage>
        <taxon>Bacteria</taxon>
        <taxon>Bacillati</taxon>
        <taxon>Bacillota</taxon>
        <taxon>Bacilli</taxon>
        <taxon>Lactobacillales</taxon>
        <taxon>Lactobacillaceae</taxon>
        <taxon>Lactiplantibacillus</taxon>
    </lineage>
</organism>
<evidence type="ECO:0000313" key="1">
    <source>
        <dbReference type="EMBL" id="GBF02200.1"/>
    </source>
</evidence>
<gene>
    <name evidence="1" type="ORF">LPPLD21_01746</name>
</gene>
<dbReference type="EMBL" id="BDOR01000008">
    <property type="protein sequence ID" value="GBF02200.1"/>
    <property type="molecule type" value="Genomic_DNA"/>
</dbReference>